<evidence type="ECO:0000313" key="3">
    <source>
        <dbReference type="Proteomes" id="UP000019423"/>
    </source>
</evidence>
<sequence>MSAQSTTSEWVKWGVGIAIVLGGGAFGSSLRQENRMTTVEKDASAVRIDLDKHIVDSKEVKADVYGRLKTVEAGNQQVLEKLGEVKEDVAAIRGALNIPKAARR</sequence>
<dbReference type="HOGENOM" id="CLU_2246279_0_0_10"/>
<keyword evidence="1" id="KW-0812">Transmembrane</keyword>
<organism evidence="2 3">
    <name type="scientific">Hymenobacter swuensis DY53</name>
    <dbReference type="NCBI Taxonomy" id="1227739"/>
    <lineage>
        <taxon>Bacteria</taxon>
        <taxon>Pseudomonadati</taxon>
        <taxon>Bacteroidota</taxon>
        <taxon>Cytophagia</taxon>
        <taxon>Cytophagales</taxon>
        <taxon>Hymenobacteraceae</taxon>
        <taxon>Hymenobacter</taxon>
    </lineage>
</organism>
<proteinExistence type="predicted"/>
<keyword evidence="1" id="KW-0472">Membrane</keyword>
<dbReference type="KEGG" id="hsw:Hsw_3343"/>
<protein>
    <submittedName>
        <fullName evidence="2">Uncharacterized protein</fullName>
    </submittedName>
</protein>
<feature type="transmembrane region" description="Helical" evidence="1">
    <location>
        <begin position="12"/>
        <end position="30"/>
    </location>
</feature>
<dbReference type="EMBL" id="CP007145">
    <property type="protein sequence ID" value="AHJ98938.1"/>
    <property type="molecule type" value="Genomic_DNA"/>
</dbReference>
<gene>
    <name evidence="2" type="ORF">Hsw_3343</name>
</gene>
<dbReference type="OrthoDB" id="886365at2"/>
<dbReference type="Proteomes" id="UP000019423">
    <property type="component" value="Chromosome"/>
</dbReference>
<dbReference type="AlphaFoldDB" id="W8F208"/>
<reference evidence="2 3" key="1">
    <citation type="submission" date="2014-01" db="EMBL/GenBank/DDBJ databases">
        <title>Complete genome sequence of ionizing-radiation resistance bacterium Hymenobacter swuensis DY53.</title>
        <authorList>
            <person name="Jung J.-H."/>
            <person name="Jeong S.-W."/>
            <person name="Joe M.-H."/>
            <person name="Cho y.-j."/>
            <person name="Kim M.-K."/>
            <person name="Lim S.-Y."/>
        </authorList>
    </citation>
    <scope>NUCLEOTIDE SEQUENCE [LARGE SCALE GENOMIC DNA]</scope>
    <source>
        <strain evidence="2 3">DY53</strain>
    </source>
</reference>
<evidence type="ECO:0000256" key="1">
    <source>
        <dbReference type="SAM" id="Phobius"/>
    </source>
</evidence>
<keyword evidence="3" id="KW-1185">Reference proteome</keyword>
<dbReference type="STRING" id="1227739.Hsw_3343"/>
<accession>W8F208</accession>
<dbReference type="RefSeq" id="WP_155833031.1">
    <property type="nucleotide sequence ID" value="NZ_CP007145.1"/>
</dbReference>
<evidence type="ECO:0000313" key="2">
    <source>
        <dbReference type="EMBL" id="AHJ98938.1"/>
    </source>
</evidence>
<keyword evidence="1" id="KW-1133">Transmembrane helix</keyword>
<name>W8F208_9BACT</name>
<dbReference type="PATRIC" id="fig|1227739.3.peg.3509"/>